<reference evidence="1" key="2">
    <citation type="journal article" date="2020" name="Nat. Commun.">
        <title>Large-scale genome sequencing of mycorrhizal fungi provides insights into the early evolution of symbiotic traits.</title>
        <authorList>
            <person name="Miyauchi S."/>
            <person name="Kiss E."/>
            <person name="Kuo A."/>
            <person name="Drula E."/>
            <person name="Kohler A."/>
            <person name="Sanchez-Garcia M."/>
            <person name="Morin E."/>
            <person name="Andreopoulos B."/>
            <person name="Barry K.W."/>
            <person name="Bonito G."/>
            <person name="Buee M."/>
            <person name="Carver A."/>
            <person name="Chen C."/>
            <person name="Cichocki N."/>
            <person name="Clum A."/>
            <person name="Culley D."/>
            <person name="Crous P.W."/>
            <person name="Fauchery L."/>
            <person name="Girlanda M."/>
            <person name="Hayes R.D."/>
            <person name="Keri Z."/>
            <person name="LaButti K."/>
            <person name="Lipzen A."/>
            <person name="Lombard V."/>
            <person name="Magnuson J."/>
            <person name="Maillard F."/>
            <person name="Murat C."/>
            <person name="Nolan M."/>
            <person name="Ohm R.A."/>
            <person name="Pangilinan J."/>
            <person name="Pereira M.F."/>
            <person name="Perotto S."/>
            <person name="Peter M."/>
            <person name="Pfister S."/>
            <person name="Riley R."/>
            <person name="Sitrit Y."/>
            <person name="Stielow J.B."/>
            <person name="Szollosi G."/>
            <person name="Zifcakova L."/>
            <person name="Stursova M."/>
            <person name="Spatafora J.W."/>
            <person name="Tedersoo L."/>
            <person name="Vaario L.M."/>
            <person name="Yamada A."/>
            <person name="Yan M."/>
            <person name="Wang P."/>
            <person name="Xu J."/>
            <person name="Bruns T."/>
            <person name="Baldrian P."/>
            <person name="Vilgalys R."/>
            <person name="Dunand C."/>
            <person name="Henrissat B."/>
            <person name="Grigoriev I.V."/>
            <person name="Hibbett D."/>
            <person name="Nagy L.G."/>
            <person name="Martin F.M."/>
        </authorList>
    </citation>
    <scope>NUCLEOTIDE SEQUENCE</scope>
    <source>
        <strain evidence="1">P2</strain>
    </source>
</reference>
<protein>
    <submittedName>
        <fullName evidence="1">Uncharacterized protein</fullName>
    </submittedName>
</protein>
<sequence>MSQFGWQQSHILPSGRPVSHFSTTYHSNKDKPCNHLFTSTTSNSVLKEGDQVCHSFPWGLNFCRIRM</sequence>
<reference evidence="1" key="1">
    <citation type="submission" date="2019-10" db="EMBL/GenBank/DDBJ databases">
        <authorList>
            <consortium name="DOE Joint Genome Institute"/>
            <person name="Kuo A."/>
            <person name="Miyauchi S."/>
            <person name="Kiss E."/>
            <person name="Drula E."/>
            <person name="Kohler A."/>
            <person name="Sanchez-Garcia M."/>
            <person name="Andreopoulos B."/>
            <person name="Barry K.W."/>
            <person name="Bonito G."/>
            <person name="Buee M."/>
            <person name="Carver A."/>
            <person name="Chen C."/>
            <person name="Cichocki N."/>
            <person name="Clum A."/>
            <person name="Culley D."/>
            <person name="Crous P.W."/>
            <person name="Fauchery L."/>
            <person name="Girlanda M."/>
            <person name="Hayes R."/>
            <person name="Keri Z."/>
            <person name="Labutti K."/>
            <person name="Lipzen A."/>
            <person name="Lombard V."/>
            <person name="Magnuson J."/>
            <person name="Maillard F."/>
            <person name="Morin E."/>
            <person name="Murat C."/>
            <person name="Nolan M."/>
            <person name="Ohm R."/>
            <person name="Pangilinan J."/>
            <person name="Pereira M."/>
            <person name="Perotto S."/>
            <person name="Peter M."/>
            <person name="Riley R."/>
            <person name="Sitrit Y."/>
            <person name="Stielow B."/>
            <person name="Szollosi G."/>
            <person name="Zifcakova L."/>
            <person name="Stursova M."/>
            <person name="Spatafora J.W."/>
            <person name="Tedersoo L."/>
            <person name="Vaario L.-M."/>
            <person name="Yamada A."/>
            <person name="Yan M."/>
            <person name="Wang P."/>
            <person name="Xu J."/>
            <person name="Bruns T."/>
            <person name="Baldrian P."/>
            <person name="Vilgalys R."/>
            <person name="Henrissat B."/>
            <person name="Grigoriev I.V."/>
            <person name="Hibbett D."/>
            <person name="Nagy L.G."/>
            <person name="Martin F.M."/>
        </authorList>
    </citation>
    <scope>NUCLEOTIDE SEQUENCE</scope>
    <source>
        <strain evidence="1">P2</strain>
    </source>
</reference>
<organism evidence="1 2">
    <name type="scientific">Thelephora ganbajun</name>
    <name type="common">Ganba fungus</name>
    <dbReference type="NCBI Taxonomy" id="370292"/>
    <lineage>
        <taxon>Eukaryota</taxon>
        <taxon>Fungi</taxon>
        <taxon>Dikarya</taxon>
        <taxon>Basidiomycota</taxon>
        <taxon>Agaricomycotina</taxon>
        <taxon>Agaricomycetes</taxon>
        <taxon>Thelephorales</taxon>
        <taxon>Thelephoraceae</taxon>
        <taxon>Thelephora</taxon>
    </lineage>
</organism>
<accession>A0ACB6ZBZ6</accession>
<evidence type="ECO:0000313" key="1">
    <source>
        <dbReference type="EMBL" id="KAF9647082.1"/>
    </source>
</evidence>
<gene>
    <name evidence="1" type="ORF">BDM02DRAFT_3117561</name>
</gene>
<dbReference type="Proteomes" id="UP000886501">
    <property type="component" value="Unassembled WGS sequence"/>
</dbReference>
<evidence type="ECO:0000313" key="2">
    <source>
        <dbReference type="Proteomes" id="UP000886501"/>
    </source>
</evidence>
<keyword evidence="2" id="KW-1185">Reference proteome</keyword>
<name>A0ACB6ZBZ6_THEGA</name>
<dbReference type="EMBL" id="MU118041">
    <property type="protein sequence ID" value="KAF9647082.1"/>
    <property type="molecule type" value="Genomic_DNA"/>
</dbReference>
<comment type="caution">
    <text evidence="1">The sequence shown here is derived from an EMBL/GenBank/DDBJ whole genome shotgun (WGS) entry which is preliminary data.</text>
</comment>
<proteinExistence type="predicted"/>